<accession>A0A919FIL5</accession>
<protein>
    <recommendedName>
        <fullName evidence="4">Holin</fullName>
    </recommendedName>
</protein>
<dbReference type="EMBL" id="BNBO01000007">
    <property type="protein sequence ID" value="GHH66415.1"/>
    <property type="molecule type" value="Genomic_DNA"/>
</dbReference>
<keyword evidence="3" id="KW-1185">Reference proteome</keyword>
<gene>
    <name evidence="2" type="ORF">GCM10018781_20320</name>
</gene>
<sequence length="90" mass="9248">MSDAARRTARTVLQSTLALAAGLPLLIDTAGLSRALPGVGVALTVATVLTRLMALPAVDRALPPWLRTAEPPKALPTAPPPPDDAPPEQP</sequence>
<dbReference type="Proteomes" id="UP000617734">
    <property type="component" value="Unassembled WGS sequence"/>
</dbReference>
<dbReference type="AlphaFoldDB" id="A0A919FIL5"/>
<proteinExistence type="predicted"/>
<reference evidence="2" key="1">
    <citation type="journal article" date="2014" name="Int. J. Syst. Evol. Microbiol.">
        <title>Complete genome sequence of Corynebacterium casei LMG S-19264T (=DSM 44701T), isolated from a smear-ripened cheese.</title>
        <authorList>
            <consortium name="US DOE Joint Genome Institute (JGI-PGF)"/>
            <person name="Walter F."/>
            <person name="Albersmeier A."/>
            <person name="Kalinowski J."/>
            <person name="Ruckert C."/>
        </authorList>
    </citation>
    <scope>NUCLEOTIDE SEQUENCE</scope>
    <source>
        <strain evidence="2">JCM 4646</strain>
    </source>
</reference>
<organism evidence="2 3">
    <name type="scientific">Kitasatospora indigofera</name>
    <dbReference type="NCBI Taxonomy" id="67307"/>
    <lineage>
        <taxon>Bacteria</taxon>
        <taxon>Bacillati</taxon>
        <taxon>Actinomycetota</taxon>
        <taxon>Actinomycetes</taxon>
        <taxon>Kitasatosporales</taxon>
        <taxon>Streptomycetaceae</taxon>
        <taxon>Kitasatospora</taxon>
    </lineage>
</organism>
<name>A0A919FIL5_9ACTN</name>
<evidence type="ECO:0000256" key="1">
    <source>
        <dbReference type="SAM" id="MobiDB-lite"/>
    </source>
</evidence>
<dbReference type="GeneID" id="95352508"/>
<feature type="compositionally biased region" description="Pro residues" evidence="1">
    <location>
        <begin position="73"/>
        <end position="90"/>
    </location>
</feature>
<dbReference type="RefSeq" id="WP_190210471.1">
    <property type="nucleotide sequence ID" value="NZ_BNBO01000007.1"/>
</dbReference>
<reference evidence="2" key="2">
    <citation type="submission" date="2020-09" db="EMBL/GenBank/DDBJ databases">
        <authorList>
            <person name="Sun Q."/>
            <person name="Ohkuma M."/>
        </authorList>
    </citation>
    <scope>NUCLEOTIDE SEQUENCE</scope>
    <source>
        <strain evidence="2">JCM 4646</strain>
    </source>
</reference>
<evidence type="ECO:0000313" key="3">
    <source>
        <dbReference type="Proteomes" id="UP000617734"/>
    </source>
</evidence>
<evidence type="ECO:0000313" key="2">
    <source>
        <dbReference type="EMBL" id="GHH66415.1"/>
    </source>
</evidence>
<feature type="region of interest" description="Disordered" evidence="1">
    <location>
        <begin position="67"/>
        <end position="90"/>
    </location>
</feature>
<evidence type="ECO:0008006" key="4">
    <source>
        <dbReference type="Google" id="ProtNLM"/>
    </source>
</evidence>
<comment type="caution">
    <text evidence="2">The sequence shown here is derived from an EMBL/GenBank/DDBJ whole genome shotgun (WGS) entry which is preliminary data.</text>
</comment>